<dbReference type="RefSeq" id="WP_042607533.1">
    <property type="nucleotide sequence ID" value="NZ_JXQY01000008.1"/>
</dbReference>
<dbReference type="EMBL" id="JXQY01000008">
    <property type="protein sequence ID" value="KIP95650.1"/>
    <property type="molecule type" value="Genomic_DNA"/>
</dbReference>
<evidence type="ECO:0000313" key="1">
    <source>
        <dbReference type="EMBL" id="KIP95650.1"/>
    </source>
</evidence>
<comment type="caution">
    <text evidence="1">The sequence shown here is derived from an EMBL/GenBank/DDBJ whole genome shotgun (WGS) entry which is preliminary data.</text>
</comment>
<protein>
    <submittedName>
        <fullName evidence="1">Uncharacterized protein</fullName>
    </submittedName>
</protein>
<dbReference type="AlphaFoldDB" id="A0AAE2AY55"/>
<dbReference type="Proteomes" id="UP000032086">
    <property type="component" value="Unassembled WGS sequence"/>
</dbReference>
<name>A0AAE2AY55_PSEFL</name>
<accession>A0AAE2AY55</accession>
<proteinExistence type="predicted"/>
<gene>
    <name evidence="1" type="ORF">RU10_06455</name>
</gene>
<organism evidence="1 2">
    <name type="scientific">Pseudomonas fluorescens</name>
    <dbReference type="NCBI Taxonomy" id="294"/>
    <lineage>
        <taxon>Bacteria</taxon>
        <taxon>Pseudomonadati</taxon>
        <taxon>Pseudomonadota</taxon>
        <taxon>Gammaproteobacteria</taxon>
        <taxon>Pseudomonadales</taxon>
        <taxon>Pseudomonadaceae</taxon>
        <taxon>Pseudomonas</taxon>
    </lineage>
</organism>
<sequence>MTSKTFEISLEGTSSPNRVTKKEFEDAKATLMAFYIFELNDAVTFNIRGGSNPEYSRSASVTPSGVEQGKVGIKLDPTRDWQLQGNDAVAYFTVSRNGTPIPGQSHDLNFFVEEK</sequence>
<evidence type="ECO:0000313" key="2">
    <source>
        <dbReference type="Proteomes" id="UP000032086"/>
    </source>
</evidence>
<reference evidence="1 2" key="1">
    <citation type="submission" date="2014-12" db="EMBL/GenBank/DDBJ databases">
        <title>16Stimator: statistical estimation of ribosomal gene copy numbers from draft genome assemblies.</title>
        <authorList>
            <person name="Perisin M.A."/>
            <person name="Vetter M."/>
            <person name="Gilbert J.A."/>
            <person name="Bergelson J."/>
        </authorList>
    </citation>
    <scope>NUCLEOTIDE SEQUENCE [LARGE SCALE GENOMIC DNA]</scope>
    <source>
        <strain evidence="1 2">MEP34</strain>
    </source>
</reference>